<organism evidence="1 2">
    <name type="scientific">Camellia sinensis var. sinensis</name>
    <name type="common">China tea</name>
    <dbReference type="NCBI Taxonomy" id="542762"/>
    <lineage>
        <taxon>Eukaryota</taxon>
        <taxon>Viridiplantae</taxon>
        <taxon>Streptophyta</taxon>
        <taxon>Embryophyta</taxon>
        <taxon>Tracheophyta</taxon>
        <taxon>Spermatophyta</taxon>
        <taxon>Magnoliopsida</taxon>
        <taxon>eudicotyledons</taxon>
        <taxon>Gunneridae</taxon>
        <taxon>Pentapetalae</taxon>
        <taxon>asterids</taxon>
        <taxon>Ericales</taxon>
        <taxon>Theaceae</taxon>
        <taxon>Camellia</taxon>
    </lineage>
</organism>
<dbReference type="Proteomes" id="UP000306102">
    <property type="component" value="Unassembled WGS sequence"/>
</dbReference>
<comment type="caution">
    <text evidence="1">The sequence shown here is derived from an EMBL/GenBank/DDBJ whole genome shotgun (WGS) entry which is preliminary data.</text>
</comment>
<protein>
    <recommendedName>
        <fullName evidence="3">PLAC8 family protein</fullName>
    </recommendedName>
</protein>
<name>A0A4S4EGH6_CAMSN</name>
<accession>A0A4S4EGH6</accession>
<keyword evidence="2" id="KW-1185">Reference proteome</keyword>
<reference evidence="1 2" key="1">
    <citation type="journal article" date="2018" name="Proc. Natl. Acad. Sci. U.S.A.">
        <title>Draft genome sequence of Camellia sinensis var. sinensis provides insights into the evolution of the tea genome and tea quality.</title>
        <authorList>
            <person name="Wei C."/>
            <person name="Yang H."/>
            <person name="Wang S."/>
            <person name="Zhao J."/>
            <person name="Liu C."/>
            <person name="Gao L."/>
            <person name="Xia E."/>
            <person name="Lu Y."/>
            <person name="Tai Y."/>
            <person name="She G."/>
            <person name="Sun J."/>
            <person name="Cao H."/>
            <person name="Tong W."/>
            <person name="Gao Q."/>
            <person name="Li Y."/>
            <person name="Deng W."/>
            <person name="Jiang X."/>
            <person name="Wang W."/>
            <person name="Chen Q."/>
            <person name="Zhang S."/>
            <person name="Li H."/>
            <person name="Wu J."/>
            <person name="Wang P."/>
            <person name="Li P."/>
            <person name="Shi C."/>
            <person name="Zheng F."/>
            <person name="Jian J."/>
            <person name="Huang B."/>
            <person name="Shan D."/>
            <person name="Shi M."/>
            <person name="Fang C."/>
            <person name="Yue Y."/>
            <person name="Li F."/>
            <person name="Li D."/>
            <person name="Wei S."/>
            <person name="Han B."/>
            <person name="Jiang C."/>
            <person name="Yin Y."/>
            <person name="Xia T."/>
            <person name="Zhang Z."/>
            <person name="Bennetzen J.L."/>
            <person name="Zhao S."/>
            <person name="Wan X."/>
        </authorList>
    </citation>
    <scope>NUCLEOTIDE SEQUENCE [LARGE SCALE GENOMIC DNA]</scope>
    <source>
        <strain evidence="2">cv. Shuchazao</strain>
        <tissue evidence="1">Leaf</tissue>
    </source>
</reference>
<dbReference type="EMBL" id="SDRB02005020">
    <property type="protein sequence ID" value="THG14925.1"/>
    <property type="molecule type" value="Genomic_DNA"/>
</dbReference>
<dbReference type="AlphaFoldDB" id="A0A4S4EGH6"/>
<gene>
    <name evidence="1" type="ORF">TEA_015389</name>
</gene>
<proteinExistence type="predicted"/>
<dbReference type="PANTHER" id="PTHR15907">
    <property type="entry name" value="DUF614 FAMILY PROTEIN-RELATED"/>
    <property type="match status" value="1"/>
</dbReference>
<evidence type="ECO:0000313" key="1">
    <source>
        <dbReference type="EMBL" id="THG14925.1"/>
    </source>
</evidence>
<evidence type="ECO:0000313" key="2">
    <source>
        <dbReference type="Proteomes" id="UP000306102"/>
    </source>
</evidence>
<sequence length="328" mass="36055">MAEAEKVGAGVKEEEEEEQKFLEGVTVLDFDMLCSTVASQTQGKWRNLDTLHHDESQDGVVGAEFGGVLRMWEGEVVNCFDDRRIALQSVCCPCYRFGKNMGRAGFGSCFVQGSDGSLDDCIYHLICPCCTLCQGSDGSLDDCIYHLICPCCTLCQESRTLEMNNVQDGTWHGRGDTICIGRYGEGNKAFFELQPPPIVSTKSSDPRSPQKCINAADHSWTSEVAHSAPLDIQHLLCGLENAVSSGFGMLTCSKDLIRICLHLKEDGAKFMYLFACGGDWNSLYINIELSQYDNVVFDTSEFVALALKLSGKSSAEDALMKKFNCCLV</sequence>
<evidence type="ECO:0008006" key="3">
    <source>
        <dbReference type="Google" id="ProtNLM"/>
    </source>
</evidence>
<dbReference type="InterPro" id="IPR006461">
    <property type="entry name" value="PLAC_motif_containing"/>
</dbReference>
<dbReference type="STRING" id="542762.A0A4S4EGH6"/>